<dbReference type="PANTHER" id="PTHR19879">
    <property type="entry name" value="TRANSCRIPTION INITIATION FACTOR TFIID"/>
    <property type="match status" value="1"/>
</dbReference>
<protein>
    <submittedName>
        <fullName evidence="3">WD40 repeat</fullName>
    </submittedName>
</protein>
<dbReference type="SUPFAM" id="SSF52200">
    <property type="entry name" value="Toll/Interleukin receptor TIR domain"/>
    <property type="match status" value="1"/>
</dbReference>
<dbReference type="PROSITE" id="PS50082">
    <property type="entry name" value="WD_REPEATS_2"/>
    <property type="match status" value="1"/>
</dbReference>
<name>A0A1M4W0L2_9GAMM</name>
<accession>A0A1M4W0L2</accession>
<dbReference type="STRING" id="1121942.SAMN02745148_01031"/>
<dbReference type="Proteomes" id="UP000184346">
    <property type="component" value="Unassembled WGS sequence"/>
</dbReference>
<evidence type="ECO:0000259" key="2">
    <source>
        <dbReference type="PROSITE" id="PS50104"/>
    </source>
</evidence>
<dbReference type="Pfam" id="PF20703">
    <property type="entry name" value="nSTAND1"/>
    <property type="match status" value="1"/>
</dbReference>
<dbReference type="Gene3D" id="3.40.50.10140">
    <property type="entry name" value="Toll/interleukin-1 receptor homology (TIR) domain"/>
    <property type="match status" value="1"/>
</dbReference>
<dbReference type="Pfam" id="PF13676">
    <property type="entry name" value="TIR_2"/>
    <property type="match status" value="1"/>
</dbReference>
<feature type="domain" description="TIR" evidence="2">
    <location>
        <begin position="1"/>
        <end position="130"/>
    </location>
</feature>
<dbReference type="SUPFAM" id="SSF82171">
    <property type="entry name" value="DPP6 N-terminal domain-like"/>
    <property type="match status" value="1"/>
</dbReference>
<dbReference type="GO" id="GO:0007165">
    <property type="term" value="P:signal transduction"/>
    <property type="evidence" value="ECO:0007669"/>
    <property type="project" value="InterPro"/>
</dbReference>
<dbReference type="SUPFAM" id="SSF52540">
    <property type="entry name" value="P-loop containing nucleoside triphosphate hydrolases"/>
    <property type="match status" value="1"/>
</dbReference>
<reference evidence="3 4" key="1">
    <citation type="submission" date="2016-11" db="EMBL/GenBank/DDBJ databases">
        <authorList>
            <person name="Jaros S."/>
            <person name="Januszkiewicz K."/>
            <person name="Wedrychowicz H."/>
        </authorList>
    </citation>
    <scope>NUCLEOTIDE SEQUENCE [LARGE SCALE GENOMIC DNA]</scope>
    <source>
        <strain evidence="3 4">DSM 19980</strain>
    </source>
</reference>
<evidence type="ECO:0000313" key="3">
    <source>
        <dbReference type="EMBL" id="SHE74737.1"/>
    </source>
</evidence>
<dbReference type="Gene3D" id="2.130.10.10">
    <property type="entry name" value="YVTN repeat-like/Quinoprotein amine dehydrogenase"/>
    <property type="match status" value="4"/>
</dbReference>
<dbReference type="Gene3D" id="3.40.50.300">
    <property type="entry name" value="P-loop containing nucleotide triphosphate hydrolases"/>
    <property type="match status" value="1"/>
</dbReference>
<evidence type="ECO:0000313" key="4">
    <source>
        <dbReference type="Proteomes" id="UP000184346"/>
    </source>
</evidence>
<dbReference type="SMART" id="SM00320">
    <property type="entry name" value="WD40"/>
    <property type="match status" value="7"/>
</dbReference>
<dbReference type="EMBL" id="FQUJ01000004">
    <property type="protein sequence ID" value="SHE74737.1"/>
    <property type="molecule type" value="Genomic_DNA"/>
</dbReference>
<dbReference type="InterPro" id="IPR011047">
    <property type="entry name" value="Quinoprotein_ADH-like_sf"/>
</dbReference>
<dbReference type="RefSeq" id="WP_072820411.1">
    <property type="nucleotide sequence ID" value="NZ_FQUJ01000004.1"/>
</dbReference>
<dbReference type="InterPro" id="IPR027417">
    <property type="entry name" value="P-loop_NTPase"/>
</dbReference>
<dbReference type="InterPro" id="IPR015943">
    <property type="entry name" value="WD40/YVTN_repeat-like_dom_sf"/>
</dbReference>
<dbReference type="InterPro" id="IPR000157">
    <property type="entry name" value="TIR_dom"/>
</dbReference>
<dbReference type="PANTHER" id="PTHR19879:SF9">
    <property type="entry name" value="TRANSCRIPTION INITIATION FACTOR TFIID SUBUNIT 5"/>
    <property type="match status" value="1"/>
</dbReference>
<dbReference type="OrthoDB" id="6126697at2"/>
<sequence length="1435" mass="156036">MSTLFISHSSADAQAAAELTAWLERQGHHSLFLDFDVEHGIPAGHDWERELYRRLRTCQAMIVLCSPAAMASCWCLAELSHARALGKRILPVRIAPCTLRPQLAELQVIDLVKEPETGYTRLHRALASVFAWDSRRPPYPGLMAFDEQDAAIFFGRDDEIQQALDRLHQLRRFGGPRLLMLLGASGSGKSSLVRAGLLPRLRAAPESWAVVGPFRPQDRPFEELTRCLARDLARAGLPAKRTAALMAAEKTRALTMLARELQGLPDREHATLVLFIDQLEELLTETAAAERVMQWLCPALEADASLMVIATLRSDFLGALQAHRAWRDVVFEPLTVEPLSVAGFAAVIEGPAELAGLELETGLVPAMVADTVTQDALPLLAFTLRELWERGGQQGRLTLAEYRDGLGGLSGSVARVAEAVMAAAAPDRQEEQALRSALLALVSLDEQGRYTRQTVRWEALPGASHPLLERFVAARLLIAAHQDGARTLEIAHEALLRVWRRFTDWLEASREALRVHAGLRRAAGEWGAGGRSVELLVHRGNRLAMAEALAEEGLIPLDTIARDYLQACRASRDAELAESRRRKQVKRRWIATTGVILLIAVASLSWLSLSLHRQSQVTRQGLADLHWTNGVRARDRDVDLLKASHHFMQVAELALAPARAASAYWAGRRLGEGPRLLAATDGLAGLTMADFDDEGVRLWLYGNDRLWTEAQPEVAGGRQQVQTASPGGRPWRSRIAVYDGEGRVGIRERRSATLLVETPPGVERLWIGGRDETIAVSAHADGDAWVWDLSRGERLGALPGAAPIAGVAIAPEGERVLAWTQQRTALLWETASASTVIDYDGGIVGGALGDQEQQVVLWRRDGRLWLPAMPAMRLEPAPGGRCSGRAIGARFLAGDRLLVWNHGACGSARLWDLATRQPVGPVLRHRNELAPPAVRGDRIVTWSLDQGPARLWNGTTGALLATLPGPVLGSRFGGGDTRLITWGGNDARLWSSVTGEPLGLPMRHPAMVRGAMVSDDGQHLISWDAEGSLRRWQAPPSAPVARIRLPGEVLDAVLEPDEAQVRLVTLDGHVRSWSPATAAPPASQRLDPRTVQASFAPRGRRLFTATPSGKVRLWNLEGSAFELLAAPGGAPEESPVAAMVWSRDADRLLFWGEQGCTAWLWRVGMARLMPVAHDAPPEGDGGCRLRGAVFVAEGSRLLTWGEDRYLRSWDIASAEPVPSDLLVTSALLRSVEVDARGERLLTSLANGDVVLSRLDGSGTDLTLRHADVQGASLHRGTLRILSWGGDKVRLWDAETGTLLAALIHEPGLAGAAFAADGERVISWQADGALRLWDAASGQPLTPVLAGVGSSPPIVDSDVGDVTGRVLIVQGDQARLWQWPPFTVPPERPVQRQMLLTGSHLTALGEVEALPATTWQRLAAELDGARPDEARESLSK</sequence>
<organism evidence="3 4">
    <name type="scientific">Modicisalibacter ilicicola DSM 19980</name>
    <dbReference type="NCBI Taxonomy" id="1121942"/>
    <lineage>
        <taxon>Bacteria</taxon>
        <taxon>Pseudomonadati</taxon>
        <taxon>Pseudomonadota</taxon>
        <taxon>Gammaproteobacteria</taxon>
        <taxon>Oceanospirillales</taxon>
        <taxon>Halomonadaceae</taxon>
        <taxon>Modicisalibacter</taxon>
    </lineage>
</organism>
<dbReference type="InterPro" id="IPR001680">
    <property type="entry name" value="WD40_rpt"/>
</dbReference>
<proteinExistence type="predicted"/>
<gene>
    <name evidence="3" type="ORF">SAMN02745148_01031</name>
</gene>
<keyword evidence="4" id="KW-1185">Reference proteome</keyword>
<dbReference type="SUPFAM" id="SSF50998">
    <property type="entry name" value="Quinoprotein alcohol dehydrogenase-like"/>
    <property type="match status" value="1"/>
</dbReference>
<dbReference type="InterPro" id="IPR035897">
    <property type="entry name" value="Toll_tir_struct_dom_sf"/>
</dbReference>
<keyword evidence="1" id="KW-0853">WD repeat</keyword>
<evidence type="ECO:0000256" key="1">
    <source>
        <dbReference type="PROSITE-ProRule" id="PRU00221"/>
    </source>
</evidence>
<dbReference type="PROSITE" id="PS50104">
    <property type="entry name" value="TIR"/>
    <property type="match status" value="1"/>
</dbReference>
<feature type="repeat" description="WD" evidence="1">
    <location>
        <begin position="1301"/>
        <end position="1342"/>
    </location>
</feature>
<dbReference type="SMART" id="SM00255">
    <property type="entry name" value="TIR"/>
    <property type="match status" value="1"/>
</dbReference>
<dbReference type="InterPro" id="IPR049052">
    <property type="entry name" value="nSTAND1"/>
</dbReference>